<comment type="caution">
    <text evidence="1">The sequence shown here is derived from an EMBL/GenBank/DDBJ whole genome shotgun (WGS) entry which is preliminary data.</text>
</comment>
<dbReference type="AlphaFoldDB" id="A0A2P5KC06"/>
<proteinExistence type="predicted"/>
<keyword evidence="2" id="KW-1185">Reference proteome</keyword>
<name>A0A2P5KC06_9BURK</name>
<sequence length="83" mass="9655">MSLNIKFKTLYEYGNYHWPFPVLPDTSAKLMQSEEDGLSRWFSSSCRRCRVFDTEASRAPDSTRRNAFLRAERPGCPAERICC</sequence>
<organism evidence="1 2">
    <name type="scientific">Mycetohabitans endofungorum</name>
    <dbReference type="NCBI Taxonomy" id="417203"/>
    <lineage>
        <taxon>Bacteria</taxon>
        <taxon>Pseudomonadati</taxon>
        <taxon>Pseudomonadota</taxon>
        <taxon>Betaproteobacteria</taxon>
        <taxon>Burkholderiales</taxon>
        <taxon>Burkholderiaceae</taxon>
        <taxon>Mycetohabitans</taxon>
    </lineage>
</organism>
<gene>
    <name evidence="1" type="ORF">B0O95_104200</name>
</gene>
<evidence type="ECO:0000313" key="1">
    <source>
        <dbReference type="EMBL" id="PPB84248.1"/>
    </source>
</evidence>
<dbReference type="Proteomes" id="UP000243096">
    <property type="component" value="Unassembled WGS sequence"/>
</dbReference>
<accession>A0A2P5KC06</accession>
<evidence type="ECO:0000313" key="2">
    <source>
        <dbReference type="Proteomes" id="UP000243096"/>
    </source>
</evidence>
<dbReference type="EMBL" id="PRDW01000004">
    <property type="protein sequence ID" value="PPB84248.1"/>
    <property type="molecule type" value="Genomic_DNA"/>
</dbReference>
<protein>
    <submittedName>
        <fullName evidence="1">Uncharacterized protein</fullName>
    </submittedName>
</protein>
<reference evidence="1 2" key="1">
    <citation type="submission" date="2018-01" db="EMBL/GenBank/DDBJ databases">
        <title>Genomic Encyclopedia of Type Strains, Phase III (KMG-III): the genomes of soil and plant-associated and newly described type strains.</title>
        <authorList>
            <person name="Whitman W."/>
        </authorList>
    </citation>
    <scope>NUCLEOTIDE SEQUENCE [LARGE SCALE GENOMIC DNA]</scope>
    <source>
        <strain evidence="1 2">HKI456</strain>
    </source>
</reference>